<gene>
    <name evidence="2" type="ORF">TSPGSL018_9207</name>
</gene>
<organism evidence="2">
    <name type="scientific">Tetraselmis sp. GSL018</name>
    <dbReference type="NCBI Taxonomy" id="582737"/>
    <lineage>
        <taxon>Eukaryota</taxon>
        <taxon>Viridiplantae</taxon>
        <taxon>Chlorophyta</taxon>
        <taxon>core chlorophytes</taxon>
        <taxon>Chlorodendrophyceae</taxon>
        <taxon>Chlorodendrales</taxon>
        <taxon>Chlorodendraceae</taxon>
        <taxon>Tetraselmis</taxon>
    </lineage>
</organism>
<accession>A0A061S6S4</accession>
<feature type="non-terminal residue" evidence="2">
    <location>
        <position position="1"/>
    </location>
</feature>
<evidence type="ECO:0000256" key="1">
    <source>
        <dbReference type="SAM" id="MobiDB-lite"/>
    </source>
</evidence>
<dbReference type="AlphaFoldDB" id="A0A061S6S4"/>
<dbReference type="EMBL" id="GBEZ01004331">
    <property type="protein sequence ID" value="JAC80877.1"/>
    <property type="molecule type" value="Transcribed_RNA"/>
</dbReference>
<reference evidence="2" key="1">
    <citation type="submission" date="2014-05" db="EMBL/GenBank/DDBJ databases">
        <title>The transcriptome of the halophilic microalga Tetraselmis sp. GSL018 isolated from the Great Salt Lake, Utah.</title>
        <authorList>
            <person name="Jinkerson R.E."/>
            <person name="D'Adamo S."/>
            <person name="Posewitz M.C."/>
        </authorList>
    </citation>
    <scope>NUCLEOTIDE SEQUENCE</scope>
    <source>
        <strain evidence="2">GSL018</strain>
    </source>
</reference>
<protein>
    <submittedName>
        <fullName evidence="2">Uncharacterized protein</fullName>
    </submittedName>
</protein>
<proteinExistence type="predicted"/>
<feature type="region of interest" description="Disordered" evidence="1">
    <location>
        <begin position="56"/>
        <end position="81"/>
    </location>
</feature>
<evidence type="ECO:0000313" key="2">
    <source>
        <dbReference type="EMBL" id="JAC80877.1"/>
    </source>
</evidence>
<name>A0A061S6S4_9CHLO</name>
<sequence>NPRLITSTITCRICEDQLVNTLLASQTTCTVQIRGDRRSATEQAAVEIKTLSKPKTFRKKIERSRAKNNQEISKSGRFSPD</sequence>